<feature type="transmembrane region" description="Helical" evidence="1">
    <location>
        <begin position="84"/>
        <end position="108"/>
    </location>
</feature>
<feature type="domain" description="Sphingomyelin synthase-like" evidence="2">
    <location>
        <begin position="135"/>
        <end position="194"/>
    </location>
</feature>
<dbReference type="Pfam" id="PF14360">
    <property type="entry name" value="PAP2_C"/>
    <property type="match status" value="1"/>
</dbReference>
<proteinExistence type="predicted"/>
<protein>
    <recommendedName>
        <fullName evidence="2">Sphingomyelin synthase-like domain-containing protein</fullName>
    </recommendedName>
</protein>
<keyword evidence="1" id="KW-0812">Transmembrane</keyword>
<dbReference type="Proteomes" id="UP000808349">
    <property type="component" value="Unassembled WGS sequence"/>
</dbReference>
<reference evidence="3 4" key="1">
    <citation type="submission" date="2020-10" db="EMBL/GenBank/DDBJ databases">
        <title>Connecting structure to function with the recovery of over 1000 high-quality activated sludge metagenome-assembled genomes encoding full-length rRNA genes using long-read sequencing.</title>
        <authorList>
            <person name="Singleton C.M."/>
            <person name="Petriglieri F."/>
            <person name="Kristensen J.M."/>
            <person name="Kirkegaard R.H."/>
            <person name="Michaelsen T.Y."/>
            <person name="Andersen M.H."/>
            <person name="Karst S.M."/>
            <person name="Dueholm M.S."/>
            <person name="Nielsen P.H."/>
            <person name="Albertsen M."/>
        </authorList>
    </citation>
    <scope>NUCLEOTIDE SEQUENCE [LARGE SCALE GENOMIC DNA]</scope>
    <source>
        <strain evidence="3">Ribe_18-Q3-R11-54_BAT3C.373</strain>
    </source>
</reference>
<sequence length="208" mass="24476">MKAWKGVHKKDNYPILLLVGILFFCSSIYITIHYVPQFETRIGFVPYDPFMVFLPAIDVSFWVFFILYGAIVFGAYYFIQHPKLFLMILFSFGFMYWFRAICITFVPLNEPTLLIPLKDPLIEKLGIYQQFIKKDLFFSGHFASIFIPWLVIRKQQVRWVFLLCSIAIGLLVMIQHIHYSFDIFGAIVFSYLAVYCATKILERFIPEG</sequence>
<feature type="transmembrane region" description="Helical" evidence="1">
    <location>
        <begin position="136"/>
        <end position="152"/>
    </location>
</feature>
<evidence type="ECO:0000256" key="1">
    <source>
        <dbReference type="SAM" id="Phobius"/>
    </source>
</evidence>
<name>A0A9D7XDP9_9BACT</name>
<gene>
    <name evidence="3" type="ORF">IPO85_05125</name>
</gene>
<evidence type="ECO:0000313" key="3">
    <source>
        <dbReference type="EMBL" id="MBK9716890.1"/>
    </source>
</evidence>
<keyword evidence="1" id="KW-0472">Membrane</keyword>
<dbReference type="AlphaFoldDB" id="A0A9D7XDP9"/>
<keyword evidence="1" id="KW-1133">Transmembrane helix</keyword>
<comment type="caution">
    <text evidence="3">The sequence shown here is derived from an EMBL/GenBank/DDBJ whole genome shotgun (WGS) entry which is preliminary data.</text>
</comment>
<organism evidence="3 4">
    <name type="scientific">Candidatus Defluviibacterium haderslevense</name>
    <dbReference type="NCBI Taxonomy" id="2981993"/>
    <lineage>
        <taxon>Bacteria</taxon>
        <taxon>Pseudomonadati</taxon>
        <taxon>Bacteroidota</taxon>
        <taxon>Saprospiria</taxon>
        <taxon>Saprospirales</taxon>
        <taxon>Saprospiraceae</taxon>
        <taxon>Candidatus Defluviibacterium</taxon>
    </lineage>
</organism>
<dbReference type="InterPro" id="IPR025749">
    <property type="entry name" value="Sphingomyelin_synth-like_dom"/>
</dbReference>
<dbReference type="EMBL" id="JADKFW010000004">
    <property type="protein sequence ID" value="MBK9716890.1"/>
    <property type="molecule type" value="Genomic_DNA"/>
</dbReference>
<feature type="transmembrane region" description="Helical" evidence="1">
    <location>
        <begin position="12"/>
        <end position="32"/>
    </location>
</feature>
<evidence type="ECO:0000313" key="4">
    <source>
        <dbReference type="Proteomes" id="UP000808349"/>
    </source>
</evidence>
<accession>A0A9D7XDP9</accession>
<feature type="transmembrane region" description="Helical" evidence="1">
    <location>
        <begin position="159"/>
        <end position="177"/>
    </location>
</feature>
<evidence type="ECO:0000259" key="2">
    <source>
        <dbReference type="Pfam" id="PF14360"/>
    </source>
</evidence>
<feature type="transmembrane region" description="Helical" evidence="1">
    <location>
        <begin position="52"/>
        <end position="77"/>
    </location>
</feature>
<feature type="transmembrane region" description="Helical" evidence="1">
    <location>
        <begin position="183"/>
        <end position="201"/>
    </location>
</feature>